<dbReference type="InterPro" id="IPR036525">
    <property type="entry name" value="Tubulin/FtsZ_GTPase_sf"/>
</dbReference>
<dbReference type="SUPFAM" id="SSF55307">
    <property type="entry name" value="Tubulin C-terminal domain-like"/>
    <property type="match status" value="1"/>
</dbReference>
<dbReference type="WBParaSite" id="TASK_0000670201-mRNA-1">
    <property type="protein sequence ID" value="TASK_0000670201-mRNA-1"/>
    <property type="gene ID" value="TASK_0000670201"/>
</dbReference>
<dbReference type="InterPro" id="IPR037103">
    <property type="entry name" value="Tubulin/FtsZ-like_C"/>
</dbReference>
<evidence type="ECO:0000256" key="11">
    <source>
        <dbReference type="ARBA" id="ARBA00023273"/>
    </source>
</evidence>
<evidence type="ECO:0000256" key="10">
    <source>
        <dbReference type="ARBA" id="ARBA00023242"/>
    </source>
</evidence>
<comment type="similarity">
    <text evidence="4 14">Belongs to the tubulin family.</text>
</comment>
<proteinExistence type="inferred from homology"/>
<dbReference type="PROSITE" id="PS00227">
    <property type="entry name" value="TUBULIN"/>
    <property type="match status" value="1"/>
</dbReference>
<evidence type="ECO:0000256" key="6">
    <source>
        <dbReference type="ARBA" id="ARBA00022701"/>
    </source>
</evidence>
<dbReference type="GO" id="GO:0005814">
    <property type="term" value="C:centriole"/>
    <property type="evidence" value="ECO:0007669"/>
    <property type="project" value="UniProtKB-SubCell"/>
</dbReference>
<evidence type="ECO:0000256" key="14">
    <source>
        <dbReference type="RuleBase" id="RU000352"/>
    </source>
</evidence>
<dbReference type="InterPro" id="IPR002967">
    <property type="entry name" value="Delta_tubulin"/>
</dbReference>
<evidence type="ECO:0000256" key="12">
    <source>
        <dbReference type="ARBA" id="ARBA00030594"/>
    </source>
</evidence>
<dbReference type="GO" id="GO:0007017">
    <property type="term" value="P:microtubule-based process"/>
    <property type="evidence" value="ECO:0007669"/>
    <property type="project" value="InterPro"/>
</dbReference>
<dbReference type="InterPro" id="IPR018316">
    <property type="entry name" value="Tubulin/FtsZ_2-layer-sand-dom"/>
</dbReference>
<evidence type="ECO:0000256" key="5">
    <source>
        <dbReference type="ARBA" id="ARBA00014184"/>
    </source>
</evidence>
<dbReference type="InterPro" id="IPR003008">
    <property type="entry name" value="Tubulin_FtsZ_GTPase"/>
</dbReference>
<dbReference type="PRINTS" id="PR01161">
    <property type="entry name" value="TUBULIN"/>
</dbReference>
<dbReference type="InterPro" id="IPR017975">
    <property type="entry name" value="Tubulin_CS"/>
</dbReference>
<dbReference type="STRING" id="60517.A0A0R3W8K6"/>
<feature type="domain" description="Tubulin/FtsZ GTPase" evidence="15">
    <location>
        <begin position="4"/>
        <end position="182"/>
    </location>
</feature>
<dbReference type="InterPro" id="IPR023123">
    <property type="entry name" value="Tubulin_C"/>
</dbReference>
<dbReference type="InterPro" id="IPR000217">
    <property type="entry name" value="Tubulin"/>
</dbReference>
<reference evidence="18" key="1">
    <citation type="submission" date="2016-04" db="UniProtKB">
        <authorList>
            <consortium name="WormBaseParasite"/>
        </authorList>
    </citation>
    <scope>IDENTIFICATION</scope>
</reference>
<evidence type="ECO:0000256" key="13">
    <source>
        <dbReference type="ARBA" id="ARBA00046149"/>
    </source>
</evidence>
<comment type="subcellular location">
    <subcellularLocation>
        <location evidence="3">Cell projection</location>
        <location evidence="3">Cilium</location>
    </subcellularLocation>
    <subcellularLocation>
        <location evidence="1">Cytoplasm</location>
        <location evidence="1">Cytoskeleton</location>
        <location evidence="1">Microtubule organizing center</location>
        <location evidence="1">Centrosome</location>
        <location evidence="1">Centriole</location>
    </subcellularLocation>
    <subcellularLocation>
        <location evidence="2">Nucleus</location>
    </subcellularLocation>
</comment>
<dbReference type="GO" id="GO:0005634">
    <property type="term" value="C:nucleus"/>
    <property type="evidence" value="ECO:0007669"/>
    <property type="project" value="UniProtKB-SubCell"/>
</dbReference>
<keyword evidence="6 14" id="KW-0493">Microtubule</keyword>
<keyword evidence="9 14" id="KW-0342">GTP-binding</keyword>
<gene>
    <name evidence="16" type="ORF">TASK_LOCUS6703</name>
</gene>
<accession>A0A0R3W8K6</accession>
<dbReference type="PRINTS" id="PR01224">
    <property type="entry name" value="DELTATUBULIN"/>
</dbReference>
<evidence type="ECO:0000313" key="16">
    <source>
        <dbReference type="EMBL" id="VDK37187.1"/>
    </source>
</evidence>
<dbReference type="Gene3D" id="1.10.287.600">
    <property type="entry name" value="Helix hairpin bin"/>
    <property type="match status" value="1"/>
</dbReference>
<dbReference type="Gene3D" id="3.40.50.1440">
    <property type="entry name" value="Tubulin/FtsZ, GTPase domain"/>
    <property type="match status" value="1"/>
</dbReference>
<evidence type="ECO:0000256" key="8">
    <source>
        <dbReference type="ARBA" id="ARBA00022794"/>
    </source>
</evidence>
<dbReference type="InterPro" id="IPR008280">
    <property type="entry name" value="Tub_FtsZ_C"/>
</dbReference>
<dbReference type="PANTHER" id="PTHR11588">
    <property type="entry name" value="TUBULIN"/>
    <property type="match status" value="1"/>
</dbReference>
<evidence type="ECO:0000256" key="3">
    <source>
        <dbReference type="ARBA" id="ARBA00004138"/>
    </source>
</evidence>
<dbReference type="Gene3D" id="3.30.1330.20">
    <property type="entry name" value="Tubulin/FtsZ, C-terminal domain"/>
    <property type="match status" value="1"/>
</dbReference>
<dbReference type="Proteomes" id="UP000282613">
    <property type="component" value="Unassembled WGS sequence"/>
</dbReference>
<dbReference type="Pfam" id="PF03953">
    <property type="entry name" value="Tubulin_C"/>
    <property type="match status" value="1"/>
</dbReference>
<evidence type="ECO:0000313" key="18">
    <source>
        <dbReference type="WBParaSite" id="TASK_0000670201-mRNA-1"/>
    </source>
</evidence>
<evidence type="ECO:0000256" key="9">
    <source>
        <dbReference type="ARBA" id="ARBA00023134"/>
    </source>
</evidence>
<dbReference type="GO" id="GO:0005874">
    <property type="term" value="C:microtubule"/>
    <property type="evidence" value="ECO:0007669"/>
    <property type="project" value="UniProtKB-KW"/>
</dbReference>
<keyword evidence="17" id="KW-1185">Reference proteome</keyword>
<evidence type="ECO:0000313" key="17">
    <source>
        <dbReference type="Proteomes" id="UP000282613"/>
    </source>
</evidence>
<evidence type="ECO:0000259" key="15">
    <source>
        <dbReference type="SMART" id="SM00864"/>
    </source>
</evidence>
<dbReference type="GO" id="GO:0005929">
    <property type="term" value="C:cilium"/>
    <property type="evidence" value="ECO:0007669"/>
    <property type="project" value="UniProtKB-SubCell"/>
</dbReference>
<dbReference type="OrthoDB" id="6226938at2759"/>
<evidence type="ECO:0000256" key="1">
    <source>
        <dbReference type="ARBA" id="ARBA00004114"/>
    </source>
</evidence>
<name>A0A0R3W8K6_TAEAS</name>
<dbReference type="Pfam" id="PF00091">
    <property type="entry name" value="Tubulin"/>
    <property type="match status" value="1"/>
</dbReference>
<keyword evidence="11" id="KW-0966">Cell projection</keyword>
<evidence type="ECO:0000256" key="2">
    <source>
        <dbReference type="ARBA" id="ARBA00004123"/>
    </source>
</evidence>
<dbReference type="GO" id="GO:0005525">
    <property type="term" value="F:GTP binding"/>
    <property type="evidence" value="ECO:0007669"/>
    <property type="project" value="UniProtKB-UniRule"/>
</dbReference>
<organism evidence="18">
    <name type="scientific">Taenia asiatica</name>
    <name type="common">Asian tapeworm</name>
    <dbReference type="NCBI Taxonomy" id="60517"/>
    <lineage>
        <taxon>Eukaryota</taxon>
        <taxon>Metazoa</taxon>
        <taxon>Spiralia</taxon>
        <taxon>Lophotrochozoa</taxon>
        <taxon>Platyhelminthes</taxon>
        <taxon>Cestoda</taxon>
        <taxon>Eucestoda</taxon>
        <taxon>Cyclophyllidea</taxon>
        <taxon>Taeniidae</taxon>
        <taxon>Taenia</taxon>
    </lineage>
</organism>
<dbReference type="AlphaFoldDB" id="A0A0R3W8K6"/>
<keyword evidence="10" id="KW-0539">Nucleus</keyword>
<reference evidence="16 17" key="2">
    <citation type="submission" date="2018-11" db="EMBL/GenBank/DDBJ databases">
        <authorList>
            <consortium name="Pathogen Informatics"/>
        </authorList>
    </citation>
    <scope>NUCLEOTIDE SEQUENCE [LARGE SCALE GENOMIC DNA]</scope>
</reference>
<keyword evidence="8" id="KW-0970">Cilium biogenesis/degradation</keyword>
<keyword evidence="7 14" id="KW-0547">Nucleotide-binding</keyword>
<dbReference type="GO" id="GO:0030030">
    <property type="term" value="P:cell projection organization"/>
    <property type="evidence" value="ECO:0007669"/>
    <property type="project" value="UniProtKB-KW"/>
</dbReference>
<evidence type="ECO:0000256" key="4">
    <source>
        <dbReference type="ARBA" id="ARBA00009636"/>
    </source>
</evidence>
<dbReference type="EMBL" id="UYRS01018527">
    <property type="protein sequence ID" value="VDK37187.1"/>
    <property type="molecule type" value="Genomic_DNA"/>
</dbReference>
<protein>
    <recommendedName>
        <fullName evidence="5">Tubulin delta chain</fullName>
    </recommendedName>
    <alternativeName>
        <fullName evidence="12">Delta-tubulin</fullName>
    </alternativeName>
</protein>
<comment type="function">
    <text evidence="13">Acts as a positive regulator of hedgehog signaling and regulates ciliary function.</text>
</comment>
<dbReference type="SUPFAM" id="SSF52490">
    <property type="entry name" value="Tubulin nucleotide-binding domain-like"/>
    <property type="match status" value="1"/>
</dbReference>
<evidence type="ECO:0000256" key="7">
    <source>
        <dbReference type="ARBA" id="ARBA00022741"/>
    </source>
</evidence>
<dbReference type="SMART" id="SM00864">
    <property type="entry name" value="Tubulin"/>
    <property type="match status" value="1"/>
</dbReference>
<sequence length="384" mass="43065">MRDGRYVPRTIFVDTDPTTIEEAKCDLLRSLFNPLCFFNGKEEAASNYARGRFILGADLIEPIIDRIRQEVEATDNCQGFVVNHSIGGGTGSGLTVRIMEHLTNEYCKAIKYLSTTVVDPYNAVLHCGFNVPNSNMTVMMDNSAIMGLLSRHLQIEKPTVVFLNRLIAQIQSNFFCGFHYNGDPICSTMEEVTTNLIPFPELHYIYVRHAPIVPARRHDYQIHNNPPEDIVKAALKPQFNTLSADKYTRSKIIATVLSFRGVAAGWQRALASTILQSKMNQSMNIVDWCPTGVKVAVHAVPPLKPVPESCLTESPINLTMIINGTVTIQRALQTINAQFNRLYERRCFVHWFVGEGMEEGEFAEASGAVSEVIEQYRNAEMAEE</sequence>
<dbReference type="GO" id="GO:0005200">
    <property type="term" value="F:structural constituent of cytoskeleton"/>
    <property type="evidence" value="ECO:0007669"/>
    <property type="project" value="InterPro"/>
</dbReference>